<evidence type="ECO:0000313" key="5">
    <source>
        <dbReference type="Proteomes" id="UP000005240"/>
    </source>
</evidence>
<dbReference type="VEuPathDB" id="FungiDB:PTTG_29312"/>
<dbReference type="AlphaFoldDB" id="A0A180G4V1"/>
<dbReference type="EnsemblFungi" id="PTTG_29312-t43_1">
    <property type="protein sequence ID" value="PTTG_29312-t43_1-p1"/>
    <property type="gene ID" value="PTTG_29312"/>
</dbReference>
<sequence length="456" mass="49999">MPLASGGRPSTVDAPPSTQLANLALTPGGPSQGEPMVEAPHPSSQAVGSLNSQGIKKKSTQRKRRTWMELAAALMDPNDPYKGPRKRESSRSQSSQRSEASHVTASTTSNTAGTQSFGKVDYELICTYLEDEENFQQLFNTGSQTAVGPGQISRARAYERLAKYMNAKDFEQRTGAGIEETEGHHSLVQKLEVICLCFERMDALFKDKANITAMAVFDSIGDLGINAALDHSDVEEGLRDEALIDGTQNLESGSQVELTPRAIQSHTDALSGALERLEEEVSSPSHLEDGRGSSKINPAVIQSSQTSASSKASPTFPTTTHGSALNIYPTVSQSNRSDCYNCKSDLSNCRDDSPQKHYSQLSQKTGGLTAAFESTSLQKLQVMQHQLTLDQQRFDLEVQDRADARQERVLDRQDRQAERLKRQNNQLQRIQMVSKWLCKGRSTAEIQVLSQAFFGV</sequence>
<dbReference type="EMBL" id="ADAS02000303">
    <property type="protein sequence ID" value="OAV87707.1"/>
    <property type="molecule type" value="Genomic_DNA"/>
</dbReference>
<evidence type="ECO:0000256" key="1">
    <source>
        <dbReference type="SAM" id="Coils"/>
    </source>
</evidence>
<keyword evidence="5" id="KW-1185">Reference proteome</keyword>
<reference evidence="4" key="4">
    <citation type="submission" date="2025-05" db="UniProtKB">
        <authorList>
            <consortium name="EnsemblFungi"/>
        </authorList>
    </citation>
    <scope>IDENTIFICATION</scope>
    <source>
        <strain evidence="4">isolate 1-1 / race 1 (BBBD)</strain>
    </source>
</reference>
<reference evidence="4 5" key="3">
    <citation type="journal article" date="2017" name="G3 (Bethesda)">
        <title>Comparative analysis highlights variable genome content of wheat rusts and divergence of the mating loci.</title>
        <authorList>
            <person name="Cuomo C.A."/>
            <person name="Bakkeren G."/>
            <person name="Khalil H.B."/>
            <person name="Panwar V."/>
            <person name="Joly D."/>
            <person name="Linning R."/>
            <person name="Sakthikumar S."/>
            <person name="Song X."/>
            <person name="Adiconis X."/>
            <person name="Fan L."/>
            <person name="Goldberg J.M."/>
            <person name="Levin J.Z."/>
            <person name="Young S."/>
            <person name="Zeng Q."/>
            <person name="Anikster Y."/>
            <person name="Bruce M."/>
            <person name="Wang M."/>
            <person name="Yin C."/>
            <person name="McCallum B."/>
            <person name="Szabo L.J."/>
            <person name="Hulbert S."/>
            <person name="Chen X."/>
            <person name="Fellers J.P."/>
        </authorList>
    </citation>
    <scope>NUCLEOTIDE SEQUENCE</scope>
    <source>
        <strain evidence="5">Isolate 1-1 / race 1 (BBBD)</strain>
        <strain evidence="4">isolate 1-1 / race 1 (BBBD)</strain>
    </source>
</reference>
<feature type="compositionally biased region" description="Polar residues" evidence="2">
    <location>
        <begin position="101"/>
        <end position="113"/>
    </location>
</feature>
<evidence type="ECO:0000313" key="4">
    <source>
        <dbReference type="EnsemblFungi" id="PTTG_29312-t43_1-p1"/>
    </source>
</evidence>
<feature type="compositionally biased region" description="Polar residues" evidence="2">
    <location>
        <begin position="315"/>
        <end position="325"/>
    </location>
</feature>
<feature type="region of interest" description="Disordered" evidence="2">
    <location>
        <begin position="1"/>
        <end position="113"/>
    </location>
</feature>
<feature type="coiled-coil region" evidence="1">
    <location>
        <begin position="403"/>
        <end position="430"/>
    </location>
</feature>
<proteinExistence type="predicted"/>
<protein>
    <submittedName>
        <fullName evidence="3 4">Uncharacterized protein</fullName>
    </submittedName>
</protein>
<reference evidence="3" key="1">
    <citation type="submission" date="2009-11" db="EMBL/GenBank/DDBJ databases">
        <authorList>
            <consortium name="The Broad Institute Genome Sequencing Platform"/>
            <person name="Ward D."/>
            <person name="Feldgarden M."/>
            <person name="Earl A."/>
            <person name="Young S.K."/>
            <person name="Zeng Q."/>
            <person name="Koehrsen M."/>
            <person name="Alvarado L."/>
            <person name="Berlin A."/>
            <person name="Bochicchio J."/>
            <person name="Borenstein D."/>
            <person name="Chapman S.B."/>
            <person name="Chen Z."/>
            <person name="Engels R."/>
            <person name="Freedman E."/>
            <person name="Gellesch M."/>
            <person name="Goldberg J."/>
            <person name="Griggs A."/>
            <person name="Gujja S."/>
            <person name="Heilman E."/>
            <person name="Heiman D."/>
            <person name="Hepburn T."/>
            <person name="Howarth C."/>
            <person name="Jen D."/>
            <person name="Larson L."/>
            <person name="Lewis B."/>
            <person name="Mehta T."/>
            <person name="Park D."/>
            <person name="Pearson M."/>
            <person name="Roberts A."/>
            <person name="Saif S."/>
            <person name="Shea T."/>
            <person name="Shenoy N."/>
            <person name="Sisk P."/>
            <person name="Stolte C."/>
            <person name="Sykes S."/>
            <person name="Thomson T."/>
            <person name="Walk T."/>
            <person name="White J."/>
            <person name="Yandava C."/>
            <person name="Izard J."/>
            <person name="Baranova O.V."/>
            <person name="Blanton J.M."/>
            <person name="Tanner A.C."/>
            <person name="Dewhirst F.E."/>
            <person name="Haas B."/>
            <person name="Nusbaum C."/>
            <person name="Birren B."/>
        </authorList>
    </citation>
    <scope>NUCLEOTIDE SEQUENCE [LARGE SCALE GENOMIC DNA]</scope>
    <source>
        <strain evidence="3">1-1 BBBD Race 1</strain>
    </source>
</reference>
<feature type="compositionally biased region" description="Basic residues" evidence="2">
    <location>
        <begin position="55"/>
        <end position="65"/>
    </location>
</feature>
<dbReference type="Proteomes" id="UP000005240">
    <property type="component" value="Unassembled WGS sequence"/>
</dbReference>
<dbReference type="OrthoDB" id="2507256at2759"/>
<evidence type="ECO:0000313" key="3">
    <source>
        <dbReference type="EMBL" id="OAV87707.1"/>
    </source>
</evidence>
<reference evidence="3" key="2">
    <citation type="submission" date="2016-05" db="EMBL/GenBank/DDBJ databases">
        <title>Comparative analysis highlights variable genome content of wheat rusts and divergence of the mating loci.</title>
        <authorList>
            <person name="Cuomo C.A."/>
            <person name="Bakkeren G."/>
            <person name="Szabo L."/>
            <person name="Khalil H."/>
            <person name="Joly D."/>
            <person name="Goldberg J."/>
            <person name="Young S."/>
            <person name="Zeng Q."/>
            <person name="Fellers J."/>
        </authorList>
    </citation>
    <scope>NUCLEOTIDE SEQUENCE [LARGE SCALE GENOMIC DNA]</scope>
    <source>
        <strain evidence="3">1-1 BBBD Race 1</strain>
    </source>
</reference>
<name>A0A180G4V1_PUCT1</name>
<organism evidence="3">
    <name type="scientific">Puccinia triticina (isolate 1-1 / race 1 (BBBD))</name>
    <name type="common">Brown leaf rust fungus</name>
    <dbReference type="NCBI Taxonomy" id="630390"/>
    <lineage>
        <taxon>Eukaryota</taxon>
        <taxon>Fungi</taxon>
        <taxon>Dikarya</taxon>
        <taxon>Basidiomycota</taxon>
        <taxon>Pucciniomycotina</taxon>
        <taxon>Pucciniomycetes</taxon>
        <taxon>Pucciniales</taxon>
        <taxon>Pucciniaceae</taxon>
        <taxon>Puccinia</taxon>
    </lineage>
</organism>
<feature type="region of interest" description="Disordered" evidence="2">
    <location>
        <begin position="276"/>
        <end position="325"/>
    </location>
</feature>
<dbReference type="PANTHER" id="PTHR33246">
    <property type="entry name" value="CCHC-TYPE DOMAIN-CONTAINING PROTEIN"/>
    <property type="match status" value="1"/>
</dbReference>
<gene>
    <name evidence="3" type="ORF">PTTG_29312</name>
</gene>
<evidence type="ECO:0000256" key="2">
    <source>
        <dbReference type="SAM" id="MobiDB-lite"/>
    </source>
</evidence>
<dbReference type="PANTHER" id="PTHR33246:SF51">
    <property type="entry name" value="MYB_SANT-LIKE DOMAIN-CONTAINING PROTEIN"/>
    <property type="match status" value="1"/>
</dbReference>
<feature type="compositionally biased region" description="Polar residues" evidence="2">
    <location>
        <begin position="42"/>
        <end position="54"/>
    </location>
</feature>
<keyword evidence="1" id="KW-0175">Coiled coil</keyword>
<accession>A0A180G4V1</accession>
<feature type="compositionally biased region" description="Low complexity" evidence="2">
    <location>
        <begin position="302"/>
        <end position="313"/>
    </location>
</feature>